<dbReference type="Proteomes" id="UP001341840">
    <property type="component" value="Unassembled WGS sequence"/>
</dbReference>
<dbReference type="InterPro" id="IPR032675">
    <property type="entry name" value="LRR_dom_sf"/>
</dbReference>
<evidence type="ECO:0000313" key="3">
    <source>
        <dbReference type="Proteomes" id="UP001341840"/>
    </source>
</evidence>
<proteinExistence type="predicted"/>
<dbReference type="Gene3D" id="3.80.10.10">
    <property type="entry name" value="Ribonuclease Inhibitor"/>
    <property type="match status" value="1"/>
</dbReference>
<evidence type="ECO:0000259" key="1">
    <source>
        <dbReference type="Pfam" id="PF23622"/>
    </source>
</evidence>
<dbReference type="InterPro" id="IPR055357">
    <property type="entry name" value="LRR_At1g61320_AtMIF1"/>
</dbReference>
<comment type="caution">
    <text evidence="2">The sequence shown here is derived from an EMBL/GenBank/DDBJ whole genome shotgun (WGS) entry which is preliminary data.</text>
</comment>
<dbReference type="PANTHER" id="PTHR34145:SF28">
    <property type="entry name" value="F-BOX DOMAIN-CONTAINING PROTEIN"/>
    <property type="match status" value="1"/>
</dbReference>
<dbReference type="Pfam" id="PF23622">
    <property type="entry name" value="LRR_At1g61320_AtMIF1"/>
    <property type="match status" value="2"/>
</dbReference>
<reference evidence="2 3" key="1">
    <citation type="journal article" date="2023" name="Plants (Basel)">
        <title>Bridging the Gap: Combining Genomics and Transcriptomics Approaches to Understand Stylosanthes scabra, an Orphan Legume from the Brazilian Caatinga.</title>
        <authorList>
            <person name="Ferreira-Neto J.R.C."/>
            <person name="da Silva M.D."/>
            <person name="Binneck E."/>
            <person name="de Melo N.F."/>
            <person name="da Silva R.H."/>
            <person name="de Melo A.L.T.M."/>
            <person name="Pandolfi V."/>
            <person name="Bustamante F.O."/>
            <person name="Brasileiro-Vidal A.C."/>
            <person name="Benko-Iseppon A.M."/>
        </authorList>
    </citation>
    <scope>NUCLEOTIDE SEQUENCE [LARGE SCALE GENOMIC DNA]</scope>
    <source>
        <tissue evidence="2">Leaves</tissue>
    </source>
</reference>
<organism evidence="2 3">
    <name type="scientific">Stylosanthes scabra</name>
    <dbReference type="NCBI Taxonomy" id="79078"/>
    <lineage>
        <taxon>Eukaryota</taxon>
        <taxon>Viridiplantae</taxon>
        <taxon>Streptophyta</taxon>
        <taxon>Embryophyta</taxon>
        <taxon>Tracheophyta</taxon>
        <taxon>Spermatophyta</taxon>
        <taxon>Magnoliopsida</taxon>
        <taxon>eudicotyledons</taxon>
        <taxon>Gunneridae</taxon>
        <taxon>Pentapetalae</taxon>
        <taxon>rosids</taxon>
        <taxon>fabids</taxon>
        <taxon>Fabales</taxon>
        <taxon>Fabaceae</taxon>
        <taxon>Papilionoideae</taxon>
        <taxon>50 kb inversion clade</taxon>
        <taxon>dalbergioids sensu lato</taxon>
        <taxon>Dalbergieae</taxon>
        <taxon>Pterocarpus clade</taxon>
        <taxon>Stylosanthes</taxon>
    </lineage>
</organism>
<accession>A0ABU6ZDA8</accession>
<dbReference type="InterPro" id="IPR053772">
    <property type="entry name" value="At1g61320/At1g61330-like"/>
</dbReference>
<sequence>MDNLIDYVTKRLLRLRDQGLALEELKLNLGDLVDPTLVSFHLDQWIQIATEIGVKVLVLNLSYDYGTWDLSLCAIEARSLTKLHLGKGIRIGQDFLKYSMKLSSVKMLSLTRVLFAHELIIEHFISHCPLTEHLSMDHCYVYNHLRSEVPLESLFLHGLRKPMEVDLQGIQEVHIDSPNLENLCYEPLDFNTPFKLNFDSCTTLRSLILMHLQNIANVDKWFLELFSKHPFLERLEILYSMFGRIDIPSAQLKVLKLMYCSNLEVKVDAPNLLSFYYDGKYAYAYLPELQYSSIPPSIKHLEVTVDPNYDHKVLYGSYALLAFKLLPRNNFIHIWWS</sequence>
<feature type="domain" description="At1g61320/AtMIF1 LRR" evidence="1">
    <location>
        <begin position="202"/>
        <end position="281"/>
    </location>
</feature>
<name>A0ABU6ZDA8_9FABA</name>
<dbReference type="SUPFAM" id="SSF52047">
    <property type="entry name" value="RNI-like"/>
    <property type="match status" value="1"/>
</dbReference>
<protein>
    <recommendedName>
        <fullName evidence="1">At1g61320/AtMIF1 LRR domain-containing protein</fullName>
    </recommendedName>
</protein>
<evidence type="ECO:0000313" key="2">
    <source>
        <dbReference type="EMBL" id="MED6219928.1"/>
    </source>
</evidence>
<feature type="domain" description="At1g61320/AtMIF1 LRR" evidence="1">
    <location>
        <begin position="19"/>
        <end position="186"/>
    </location>
</feature>
<dbReference type="EMBL" id="JASCZI010272078">
    <property type="protein sequence ID" value="MED6219928.1"/>
    <property type="molecule type" value="Genomic_DNA"/>
</dbReference>
<dbReference type="PANTHER" id="PTHR34145">
    <property type="entry name" value="OS02G0105600 PROTEIN"/>
    <property type="match status" value="1"/>
</dbReference>
<keyword evidence="3" id="KW-1185">Reference proteome</keyword>
<gene>
    <name evidence="2" type="ORF">PIB30_040384</name>
</gene>